<keyword evidence="4" id="KW-1185">Reference proteome</keyword>
<feature type="compositionally biased region" description="Basic and acidic residues" evidence="1">
    <location>
        <begin position="316"/>
        <end position="338"/>
    </location>
</feature>
<sequence length="754" mass="86309">MLFPLIFWILIYSFPVIVCTWIVLSISFTLRDGKKYEEEQNDRKYGRKATYEFMIDENKKSFARVHSVRRRRAKDIWRENNAKNEVEEKNAVCSTNLNHDVVDKNALSEESPKEIREVEVDQNSQVNMAKGNSSPAYRIGILKGLKDDEENKDDADEQKNAMDIGISEVERNKRLESLIARRRSRKLLSLQVRRTLMNMDRNDQTKQIPSLIIPKIHSGTPSPFSPGPGSAPSVLVPMRNPFDLPYDPQEEKPDLTGDSFQQEFLPVNNTRDMMFCRHESFSLGIFSPGEFNHNRVETSFIHGQRASFQGNQFCKSENESEQESHQVLEEKPISEAPDDQIKEIIEVYKDDIPNHNEEYIDEVQTRHIQEQDFSRSSSSPSSSEEDEPVYKIDKEAILKSLSSMARRNNVEETENKYQEGNDQLDYNTYHVENSIRLKEQFYNAGKTMRRHAPSYSIASDLQVEVSEVSSPPTTIDENFSYQDDNMSTYDELDMGKKISWDNEGLWAKSSHLSEVDENESSTQVTEVTEQDILKVGFSRIKESMDSMEESSNEVNCTQLHLQLPSEVEFCDSGRGRATNLDEKIYQTLQRSISSKEKSHGNDSGKPMESAEPLKMLSVEVDDIESINNQKIHENGIDPKEGPSDSSQRQGTHEAPADHISDSNSLLDIDKELSRNHAKIIEETTNDIHHNKSRSDERKIDESQHFCTDESPIVLSGLVEDFDKSELCKTTSSHESKALLEDKLETINTFDGETK</sequence>
<dbReference type="EMBL" id="NKXS01004632">
    <property type="protein sequence ID" value="PIN05773.1"/>
    <property type="molecule type" value="Genomic_DNA"/>
</dbReference>
<keyword evidence="2" id="KW-1133">Transmembrane helix</keyword>
<organism evidence="3 4">
    <name type="scientific">Handroanthus impetiginosus</name>
    <dbReference type="NCBI Taxonomy" id="429701"/>
    <lineage>
        <taxon>Eukaryota</taxon>
        <taxon>Viridiplantae</taxon>
        <taxon>Streptophyta</taxon>
        <taxon>Embryophyta</taxon>
        <taxon>Tracheophyta</taxon>
        <taxon>Spermatophyta</taxon>
        <taxon>Magnoliopsida</taxon>
        <taxon>eudicotyledons</taxon>
        <taxon>Gunneridae</taxon>
        <taxon>Pentapetalae</taxon>
        <taxon>asterids</taxon>
        <taxon>lamiids</taxon>
        <taxon>Lamiales</taxon>
        <taxon>Bignoniaceae</taxon>
        <taxon>Crescentiina</taxon>
        <taxon>Tabebuia alliance</taxon>
        <taxon>Handroanthus</taxon>
    </lineage>
</organism>
<feature type="region of interest" description="Disordered" evidence="1">
    <location>
        <begin position="368"/>
        <end position="391"/>
    </location>
</feature>
<reference evidence="4" key="1">
    <citation type="journal article" date="2018" name="Gigascience">
        <title>Genome assembly of the Pink Ipe (Handroanthus impetiginosus, Bignoniaceae), a highly valued, ecologically keystone Neotropical timber forest tree.</title>
        <authorList>
            <person name="Silva-Junior O.B."/>
            <person name="Grattapaglia D."/>
            <person name="Novaes E."/>
            <person name="Collevatti R.G."/>
        </authorList>
    </citation>
    <scope>NUCLEOTIDE SEQUENCE [LARGE SCALE GENOMIC DNA]</scope>
    <source>
        <strain evidence="4">cv. UFG-1</strain>
    </source>
</reference>
<evidence type="ECO:0000313" key="4">
    <source>
        <dbReference type="Proteomes" id="UP000231279"/>
    </source>
</evidence>
<feature type="compositionally biased region" description="Basic and acidic residues" evidence="1">
    <location>
        <begin position="630"/>
        <end position="642"/>
    </location>
</feature>
<comment type="caution">
    <text evidence="3">The sequence shown here is derived from an EMBL/GenBank/DDBJ whole genome shotgun (WGS) entry which is preliminary data.</text>
</comment>
<accession>A0A2G9GKH9</accession>
<dbReference type="AlphaFoldDB" id="A0A2G9GKH9"/>
<dbReference type="PANTHER" id="PTHR33870">
    <property type="entry name" value="CARDIOMYOPATHY-ASSOCIATED PROTEIN"/>
    <property type="match status" value="1"/>
</dbReference>
<feature type="region of interest" description="Disordered" evidence="1">
    <location>
        <begin position="591"/>
        <end position="612"/>
    </location>
</feature>
<keyword evidence="2" id="KW-0472">Membrane</keyword>
<evidence type="ECO:0000256" key="2">
    <source>
        <dbReference type="SAM" id="Phobius"/>
    </source>
</evidence>
<evidence type="ECO:0000256" key="1">
    <source>
        <dbReference type="SAM" id="MobiDB-lite"/>
    </source>
</evidence>
<feature type="region of interest" description="Disordered" evidence="1">
    <location>
        <begin position="630"/>
        <end position="664"/>
    </location>
</feature>
<dbReference type="STRING" id="429701.A0A2G9GKH9"/>
<feature type="compositionally biased region" description="Basic and acidic residues" evidence="1">
    <location>
        <begin position="593"/>
        <end position="602"/>
    </location>
</feature>
<feature type="compositionally biased region" description="Basic and acidic residues" evidence="1">
    <location>
        <begin position="650"/>
        <end position="660"/>
    </location>
</feature>
<keyword evidence="2" id="KW-0812">Transmembrane</keyword>
<feature type="region of interest" description="Disordered" evidence="1">
    <location>
        <begin position="315"/>
        <end position="338"/>
    </location>
</feature>
<evidence type="ECO:0000313" key="3">
    <source>
        <dbReference type="EMBL" id="PIN05773.1"/>
    </source>
</evidence>
<dbReference type="OrthoDB" id="1908091at2759"/>
<gene>
    <name evidence="3" type="ORF">CDL12_21679</name>
</gene>
<name>A0A2G9GKH9_9LAMI</name>
<dbReference type="PANTHER" id="PTHR33870:SF22">
    <property type="match status" value="1"/>
</dbReference>
<evidence type="ECO:0008006" key="5">
    <source>
        <dbReference type="Google" id="ProtNLM"/>
    </source>
</evidence>
<dbReference type="Proteomes" id="UP000231279">
    <property type="component" value="Unassembled WGS sequence"/>
</dbReference>
<feature type="region of interest" description="Disordered" evidence="1">
    <location>
        <begin position="683"/>
        <end position="702"/>
    </location>
</feature>
<protein>
    <recommendedName>
        <fullName evidence="5">Cardiomyopathy-associated protein 5</fullName>
    </recommendedName>
</protein>
<proteinExistence type="predicted"/>
<feature type="transmembrane region" description="Helical" evidence="2">
    <location>
        <begin position="6"/>
        <end position="30"/>
    </location>
</feature>